<dbReference type="eggNOG" id="COG0582">
    <property type="taxonomic scope" value="Bacteria"/>
</dbReference>
<dbReference type="AlphaFoldDB" id="K0K1F9"/>
<accession>K0K1F9</accession>
<dbReference type="PANTHER" id="PTHR30349">
    <property type="entry name" value="PHAGE INTEGRASE-RELATED"/>
    <property type="match status" value="1"/>
</dbReference>
<dbReference type="Proteomes" id="UP000006281">
    <property type="component" value="Chromosome"/>
</dbReference>
<dbReference type="PROSITE" id="PS51898">
    <property type="entry name" value="TYR_RECOMBINASE"/>
    <property type="match status" value="1"/>
</dbReference>
<dbReference type="KEGG" id="sesp:BN6_48900"/>
<dbReference type="GO" id="GO:0015074">
    <property type="term" value="P:DNA integration"/>
    <property type="evidence" value="ECO:0007669"/>
    <property type="project" value="InterPro"/>
</dbReference>
<dbReference type="InterPro" id="IPR050090">
    <property type="entry name" value="Tyrosine_recombinase_XerCD"/>
</dbReference>
<dbReference type="STRING" id="1179773.BN6_48900"/>
<proteinExistence type="predicted"/>
<name>K0K1F9_SACES</name>
<dbReference type="InterPro" id="IPR013762">
    <property type="entry name" value="Integrase-like_cat_sf"/>
</dbReference>
<dbReference type="GO" id="GO:0006310">
    <property type="term" value="P:DNA recombination"/>
    <property type="evidence" value="ECO:0007669"/>
    <property type="project" value="UniProtKB-KW"/>
</dbReference>
<reference evidence="3 4" key="1">
    <citation type="journal article" date="2012" name="BMC Genomics">
        <title>Complete genome sequence of Saccharothrix espanaensis DSM 44229T and comparison to the other completely sequenced Pseudonocardiaceae.</title>
        <authorList>
            <person name="Strobel T."/>
            <person name="Al-Dilaimi A."/>
            <person name="Blom J."/>
            <person name="Gessner A."/>
            <person name="Kalinowski J."/>
            <person name="Luzhetska M."/>
            <person name="Puhler A."/>
            <person name="Szczepanowski R."/>
            <person name="Bechthold A."/>
            <person name="Ruckert C."/>
        </authorList>
    </citation>
    <scope>NUCLEOTIDE SEQUENCE [LARGE SCALE GENOMIC DNA]</scope>
    <source>
        <strain evidence="4">ATCC 51144 / DSM 44229 / JCM 9112 / NBRC 15066 / NRRL 15764</strain>
    </source>
</reference>
<dbReference type="PATRIC" id="fig|1179773.3.peg.4905"/>
<dbReference type="Gene3D" id="1.10.443.10">
    <property type="entry name" value="Intergrase catalytic core"/>
    <property type="match status" value="1"/>
</dbReference>
<keyword evidence="1" id="KW-0233">DNA recombination</keyword>
<dbReference type="CDD" id="cd00397">
    <property type="entry name" value="DNA_BRE_C"/>
    <property type="match status" value="1"/>
</dbReference>
<keyword evidence="4" id="KW-1185">Reference proteome</keyword>
<dbReference type="HOGENOM" id="CLU_056533_0_0_11"/>
<gene>
    <name evidence="3" type="ordered locus">BN6_48900</name>
</gene>
<dbReference type="GO" id="GO:0003677">
    <property type="term" value="F:DNA binding"/>
    <property type="evidence" value="ECO:0007669"/>
    <property type="project" value="InterPro"/>
</dbReference>
<organism evidence="3 4">
    <name type="scientific">Saccharothrix espanaensis (strain ATCC 51144 / DSM 44229 / JCM 9112 / NBRC 15066 / NRRL 15764)</name>
    <dbReference type="NCBI Taxonomy" id="1179773"/>
    <lineage>
        <taxon>Bacteria</taxon>
        <taxon>Bacillati</taxon>
        <taxon>Actinomycetota</taxon>
        <taxon>Actinomycetes</taxon>
        <taxon>Pseudonocardiales</taxon>
        <taxon>Pseudonocardiaceae</taxon>
        <taxon>Saccharothrix</taxon>
    </lineage>
</organism>
<dbReference type="SUPFAM" id="SSF56349">
    <property type="entry name" value="DNA breaking-rejoining enzymes"/>
    <property type="match status" value="1"/>
</dbReference>
<evidence type="ECO:0000313" key="4">
    <source>
        <dbReference type="Proteomes" id="UP000006281"/>
    </source>
</evidence>
<protein>
    <submittedName>
        <fullName evidence="3">Integrase family protein</fullName>
    </submittedName>
</protein>
<dbReference type="InterPro" id="IPR002104">
    <property type="entry name" value="Integrase_catalytic"/>
</dbReference>
<dbReference type="InterPro" id="IPR011010">
    <property type="entry name" value="DNA_brk_join_enz"/>
</dbReference>
<evidence type="ECO:0000313" key="3">
    <source>
        <dbReference type="EMBL" id="CCH32161.1"/>
    </source>
</evidence>
<evidence type="ECO:0000259" key="2">
    <source>
        <dbReference type="PROSITE" id="PS51898"/>
    </source>
</evidence>
<sequence>MSSGARASELLGVVIGDVDWAGARLYVISKGSRLRQPVPVSPEAIRYLTRYLDADGLPGPDEPLWRTRRGESRPVSYWAMRRVLQRANEKLRTNWSLHDLRHTAATRMACDPEMTLRDVQAVLRHANIETTGRYLTARVEDMFDKLQEHYNRPRPQRTYSAGYAEADVKAVFGG</sequence>
<dbReference type="EMBL" id="HE804045">
    <property type="protein sequence ID" value="CCH32161.1"/>
    <property type="molecule type" value="Genomic_DNA"/>
</dbReference>
<dbReference type="PANTHER" id="PTHR30349:SF81">
    <property type="entry name" value="TYROSINE RECOMBINASE XERC"/>
    <property type="match status" value="1"/>
</dbReference>
<feature type="domain" description="Tyr recombinase" evidence="2">
    <location>
        <begin position="1"/>
        <end position="151"/>
    </location>
</feature>
<dbReference type="Pfam" id="PF00589">
    <property type="entry name" value="Phage_integrase"/>
    <property type="match status" value="1"/>
</dbReference>
<evidence type="ECO:0000256" key="1">
    <source>
        <dbReference type="ARBA" id="ARBA00023172"/>
    </source>
</evidence>